<keyword evidence="6 7" id="KW-0472">Membrane</keyword>
<feature type="transmembrane region" description="Helical" evidence="7">
    <location>
        <begin position="144"/>
        <end position="163"/>
    </location>
</feature>
<proteinExistence type="inferred from homology"/>
<feature type="transmembrane region" description="Helical" evidence="7">
    <location>
        <begin position="242"/>
        <end position="267"/>
    </location>
</feature>
<keyword evidence="10" id="KW-1185">Reference proteome</keyword>
<evidence type="ECO:0000313" key="10">
    <source>
        <dbReference type="Proteomes" id="UP000048965"/>
    </source>
</evidence>
<feature type="transmembrane region" description="Helical" evidence="7">
    <location>
        <begin position="111"/>
        <end position="132"/>
    </location>
</feature>
<feature type="domain" description="ABC transmembrane type-1" evidence="8">
    <location>
        <begin position="76"/>
        <end position="267"/>
    </location>
</feature>
<dbReference type="InterPro" id="IPR035906">
    <property type="entry name" value="MetI-like_sf"/>
</dbReference>
<evidence type="ECO:0000256" key="4">
    <source>
        <dbReference type="ARBA" id="ARBA00022692"/>
    </source>
</evidence>
<dbReference type="OrthoDB" id="9794684at2"/>
<comment type="caution">
    <text evidence="9">The sequence shown here is derived from an EMBL/GenBank/DDBJ whole genome shotgun (WGS) entry which is preliminary data.</text>
</comment>
<dbReference type="PANTHER" id="PTHR32243">
    <property type="entry name" value="MALTOSE TRANSPORT SYSTEM PERMEASE-RELATED"/>
    <property type="match status" value="1"/>
</dbReference>
<evidence type="ECO:0000256" key="1">
    <source>
        <dbReference type="ARBA" id="ARBA00004651"/>
    </source>
</evidence>
<dbReference type="SUPFAM" id="SSF161098">
    <property type="entry name" value="MetI-like"/>
    <property type="match status" value="1"/>
</dbReference>
<keyword evidence="2 7" id="KW-0813">Transport</keyword>
<dbReference type="AlphaFoldDB" id="A0A0N7YME5"/>
<evidence type="ECO:0000256" key="5">
    <source>
        <dbReference type="ARBA" id="ARBA00022989"/>
    </source>
</evidence>
<dbReference type="PROSITE" id="PS50928">
    <property type="entry name" value="ABC_TM1"/>
    <property type="match status" value="1"/>
</dbReference>
<dbReference type="RefSeq" id="WP_078886019.1">
    <property type="nucleotide sequence ID" value="NZ_BBNO01000008.1"/>
</dbReference>
<evidence type="ECO:0000256" key="6">
    <source>
        <dbReference type="ARBA" id="ARBA00023136"/>
    </source>
</evidence>
<protein>
    <submittedName>
        <fullName evidence="9">Efflux pump membrane fusion protein</fullName>
    </submittedName>
</protein>
<dbReference type="PANTHER" id="PTHR32243:SF18">
    <property type="entry name" value="INNER MEMBRANE ABC TRANSPORTER PERMEASE PROTEIN YCJP"/>
    <property type="match status" value="1"/>
</dbReference>
<keyword evidence="3" id="KW-1003">Cell membrane</keyword>
<feature type="transmembrane region" description="Helical" evidence="7">
    <location>
        <begin position="201"/>
        <end position="222"/>
    </location>
</feature>
<sequence length="282" mass="29877">MNRRTPATGIRRYLNAVNLGGLAIVVLSTLPLYWMIASSFKGPGEISAAPPSLVPESATLGNYAEAFVRNGIGRYLLNSVLVASVSTAAVLGLSFFAGYALARTPLRGRGAIMTTLLMLSVFPPIALVVPLFLLERQLGLLNSYAGLIVPYVALNLPFAIWIMRNYLVGIPRELEEAATVDGAGPLRTVLTVIAPLARPGLFTAGIFTFTATWAEFLLALTFNSEDGHRTVPVGIALFTSQYTVPYGTLFAGAVAATVPIGVLVMIFRRSIVSGMTSGAVKG</sequence>
<dbReference type="Gene3D" id="1.10.3720.10">
    <property type="entry name" value="MetI-like"/>
    <property type="match status" value="1"/>
</dbReference>
<dbReference type="CDD" id="cd06261">
    <property type="entry name" value="TM_PBP2"/>
    <property type="match status" value="1"/>
</dbReference>
<comment type="similarity">
    <text evidence="7">Belongs to the binding-protein-dependent transport system permease family.</text>
</comment>
<dbReference type="Proteomes" id="UP000048965">
    <property type="component" value="Unassembled WGS sequence"/>
</dbReference>
<organism evidence="9 10">
    <name type="scientific">Streptomyces lydicamycinicus</name>
    <dbReference type="NCBI Taxonomy" id="1546107"/>
    <lineage>
        <taxon>Bacteria</taxon>
        <taxon>Bacillati</taxon>
        <taxon>Actinomycetota</taxon>
        <taxon>Actinomycetes</taxon>
        <taxon>Kitasatosporales</taxon>
        <taxon>Streptomycetaceae</taxon>
        <taxon>Streptomyces</taxon>
    </lineage>
</organism>
<name>A0A0N7YME5_9ACTN</name>
<evidence type="ECO:0000256" key="2">
    <source>
        <dbReference type="ARBA" id="ARBA00022448"/>
    </source>
</evidence>
<dbReference type="EMBL" id="BBNO01000008">
    <property type="protein sequence ID" value="GAO11387.1"/>
    <property type="molecule type" value="Genomic_DNA"/>
</dbReference>
<dbReference type="GO" id="GO:0005886">
    <property type="term" value="C:plasma membrane"/>
    <property type="evidence" value="ECO:0007669"/>
    <property type="project" value="UniProtKB-SubCell"/>
</dbReference>
<comment type="subcellular location">
    <subcellularLocation>
        <location evidence="1 7">Cell membrane</location>
        <topology evidence="1 7">Multi-pass membrane protein</topology>
    </subcellularLocation>
</comment>
<keyword evidence="5 7" id="KW-1133">Transmembrane helix</keyword>
<dbReference type="InterPro" id="IPR050901">
    <property type="entry name" value="BP-dep_ABC_trans_perm"/>
</dbReference>
<reference evidence="9 10" key="2">
    <citation type="journal article" date="2015" name="Stand. Genomic Sci.">
        <title>Draft genome sequence of marine-derived Streptomyces sp. TP-A0598, a producer of anti-MRSA antibiotic lydicamycins.</title>
        <authorList>
            <person name="Komaki H."/>
            <person name="Ichikawa N."/>
            <person name="Hosoyama A."/>
            <person name="Fujita N."/>
            <person name="Igarashi Y."/>
        </authorList>
    </citation>
    <scope>NUCLEOTIDE SEQUENCE [LARGE SCALE GENOMIC DNA]</scope>
    <source>
        <strain evidence="9 10">NBRC 110027</strain>
    </source>
</reference>
<reference evidence="10" key="1">
    <citation type="submission" date="2014-09" db="EMBL/GenBank/DDBJ databases">
        <title>Whole genome shotgun sequence of Streptomyces sp. NBRC 110027.</title>
        <authorList>
            <person name="Komaki H."/>
            <person name="Ichikawa N."/>
            <person name="Katano-Makiyama Y."/>
            <person name="Hosoyama A."/>
            <person name="Hashimoto M."/>
            <person name="Uohara A."/>
            <person name="Kitahashi Y."/>
            <person name="Ohji S."/>
            <person name="Kimura A."/>
            <person name="Yamazoe A."/>
            <person name="Igarashi Y."/>
            <person name="Fujita N."/>
        </authorList>
    </citation>
    <scope>NUCLEOTIDE SEQUENCE [LARGE SCALE GENOMIC DNA]</scope>
    <source>
        <strain evidence="10">NBRC 110027</strain>
    </source>
</reference>
<dbReference type="InterPro" id="IPR000515">
    <property type="entry name" value="MetI-like"/>
</dbReference>
<dbReference type="GO" id="GO:0055085">
    <property type="term" value="P:transmembrane transport"/>
    <property type="evidence" value="ECO:0007669"/>
    <property type="project" value="InterPro"/>
</dbReference>
<evidence type="ECO:0000259" key="8">
    <source>
        <dbReference type="PROSITE" id="PS50928"/>
    </source>
</evidence>
<evidence type="ECO:0000256" key="3">
    <source>
        <dbReference type="ARBA" id="ARBA00022475"/>
    </source>
</evidence>
<feature type="transmembrane region" description="Helical" evidence="7">
    <location>
        <begin position="75"/>
        <end position="99"/>
    </location>
</feature>
<keyword evidence="4 7" id="KW-0812">Transmembrane</keyword>
<dbReference type="Pfam" id="PF00528">
    <property type="entry name" value="BPD_transp_1"/>
    <property type="match status" value="1"/>
</dbReference>
<evidence type="ECO:0000313" key="9">
    <source>
        <dbReference type="EMBL" id="GAO11387.1"/>
    </source>
</evidence>
<accession>A0A0N7YME5</accession>
<feature type="transmembrane region" description="Helical" evidence="7">
    <location>
        <begin position="12"/>
        <end position="36"/>
    </location>
</feature>
<gene>
    <name evidence="9" type="ORF">TPA0598_08_02980</name>
</gene>
<evidence type="ECO:0000256" key="7">
    <source>
        <dbReference type="RuleBase" id="RU363032"/>
    </source>
</evidence>